<evidence type="ECO:0000256" key="2">
    <source>
        <dbReference type="ARBA" id="ARBA00005927"/>
    </source>
</evidence>
<dbReference type="GeneID" id="116223246"/>
<dbReference type="PANTHER" id="PTHR13402:SF6">
    <property type="entry name" value="SECRETORY 16, ISOFORM I"/>
    <property type="match status" value="1"/>
</dbReference>
<dbReference type="KEGG" id="char:116223246"/>
<dbReference type="RefSeq" id="XP_042565419.1">
    <property type="nucleotide sequence ID" value="XM_042709485.1"/>
</dbReference>
<comment type="subcellular location">
    <subcellularLocation>
        <location evidence="1">Endoplasmic reticulum</location>
    </subcellularLocation>
</comment>
<protein>
    <submittedName>
        <fullName evidence="9">Protein transport protein Sec16B-like</fullName>
    </submittedName>
</protein>
<reference evidence="9" key="1">
    <citation type="submission" date="2025-08" db="UniProtKB">
        <authorList>
            <consortium name="RefSeq"/>
        </authorList>
    </citation>
    <scope>IDENTIFICATION</scope>
</reference>
<dbReference type="GO" id="GO:0012507">
    <property type="term" value="C:ER to Golgi transport vesicle membrane"/>
    <property type="evidence" value="ECO:0007669"/>
    <property type="project" value="TreeGrafter"/>
</dbReference>
<dbReference type="PANTHER" id="PTHR13402">
    <property type="entry name" value="RGPR-RELATED"/>
    <property type="match status" value="1"/>
</dbReference>
<evidence type="ECO:0000313" key="8">
    <source>
        <dbReference type="Proteomes" id="UP000515152"/>
    </source>
</evidence>
<dbReference type="GO" id="GO:0070973">
    <property type="term" value="P:protein localization to endoplasmic reticulum exit site"/>
    <property type="evidence" value="ECO:0007669"/>
    <property type="project" value="TreeGrafter"/>
</dbReference>
<keyword evidence="3" id="KW-0813">Transport</keyword>
<feature type="compositionally biased region" description="Basic and acidic residues" evidence="6">
    <location>
        <begin position="127"/>
        <end position="137"/>
    </location>
</feature>
<feature type="domain" description="Sec16 Sec23-binding" evidence="7">
    <location>
        <begin position="6"/>
        <end position="114"/>
    </location>
</feature>
<evidence type="ECO:0000313" key="9">
    <source>
        <dbReference type="RefSeq" id="XP_042565419.1"/>
    </source>
</evidence>
<keyword evidence="5" id="KW-0931">ER-Golgi transport</keyword>
<evidence type="ECO:0000256" key="6">
    <source>
        <dbReference type="SAM" id="MobiDB-lite"/>
    </source>
</evidence>
<keyword evidence="4" id="KW-0256">Endoplasmic reticulum</keyword>
<dbReference type="GO" id="GO:0016192">
    <property type="term" value="P:vesicle-mediated transport"/>
    <property type="evidence" value="ECO:0007669"/>
    <property type="project" value="UniProtKB-KW"/>
</dbReference>
<comment type="similarity">
    <text evidence="2">Belongs to the SEC16 family.</text>
</comment>
<proteinExistence type="inferred from homology"/>
<feature type="region of interest" description="Disordered" evidence="6">
    <location>
        <begin position="127"/>
        <end position="152"/>
    </location>
</feature>
<dbReference type="GO" id="GO:0070971">
    <property type="term" value="C:endoplasmic reticulum exit site"/>
    <property type="evidence" value="ECO:0007669"/>
    <property type="project" value="TreeGrafter"/>
</dbReference>
<evidence type="ECO:0000259" key="7">
    <source>
        <dbReference type="Pfam" id="PF12931"/>
    </source>
</evidence>
<accession>A0A8M1KUZ0</accession>
<organism evidence="8 9">
    <name type="scientific">Clupea harengus</name>
    <name type="common">Atlantic herring</name>
    <dbReference type="NCBI Taxonomy" id="7950"/>
    <lineage>
        <taxon>Eukaryota</taxon>
        <taxon>Metazoa</taxon>
        <taxon>Chordata</taxon>
        <taxon>Craniata</taxon>
        <taxon>Vertebrata</taxon>
        <taxon>Euteleostomi</taxon>
        <taxon>Actinopterygii</taxon>
        <taxon>Neopterygii</taxon>
        <taxon>Teleostei</taxon>
        <taxon>Clupei</taxon>
        <taxon>Clupeiformes</taxon>
        <taxon>Clupeoidei</taxon>
        <taxon>Clupeidae</taxon>
        <taxon>Clupea</taxon>
    </lineage>
</organism>
<name>A0A8M1KUZ0_CLUHA</name>
<evidence type="ECO:0000256" key="1">
    <source>
        <dbReference type="ARBA" id="ARBA00004240"/>
    </source>
</evidence>
<gene>
    <name evidence="9" type="primary">LOC116223246</name>
</gene>
<dbReference type="Proteomes" id="UP000515152">
    <property type="component" value="Chromosome 13"/>
</dbReference>
<evidence type="ECO:0000256" key="3">
    <source>
        <dbReference type="ARBA" id="ARBA00022448"/>
    </source>
</evidence>
<dbReference type="Pfam" id="PF12931">
    <property type="entry name" value="TPR_Sec16"/>
    <property type="match status" value="1"/>
</dbReference>
<dbReference type="AlphaFoldDB" id="A0A8M1KUZ0"/>
<dbReference type="GO" id="GO:0007030">
    <property type="term" value="P:Golgi organization"/>
    <property type="evidence" value="ECO:0007669"/>
    <property type="project" value="TreeGrafter"/>
</dbReference>
<dbReference type="InterPro" id="IPR024298">
    <property type="entry name" value="Sec16_Sec23-bd"/>
</dbReference>
<evidence type="ECO:0000256" key="4">
    <source>
        <dbReference type="ARBA" id="ARBA00022824"/>
    </source>
</evidence>
<dbReference type="OrthoDB" id="8918678at2759"/>
<evidence type="ECO:0000256" key="5">
    <source>
        <dbReference type="ARBA" id="ARBA00022892"/>
    </source>
</evidence>
<sequence length="183" mass="20787">MAVQKQSTYYNPKSKLILIGQNFSTPFKMYACDAAIQRTEVYEYLLSLTGGNPCPSFQTFKILYAWRLFRAGRFTEALRYAEAIATVLLATSATPCTAMTSLLELCDALPQKLAYWVEPPWMKDLKRSGKHPAHEDLNEPQPQPQPPACLSNPTLLKVKPKKKKSAMKRFWIRCFSCCGRAQE</sequence>
<keyword evidence="8" id="KW-1185">Reference proteome</keyword>